<sequence>MEKDREHVKVNRGHVKVNREHVKVNRSIDRFVFIRDKQISSRQVSGRHRAEISRGLTRKVSGRRLIILLYHFSRRDSPSAPDNEGGQKKERATGIEWLGVFFARDT</sequence>
<dbReference type="EMBL" id="BLXT01008342">
    <property type="protein sequence ID" value="GFO47767.1"/>
    <property type="molecule type" value="Genomic_DNA"/>
</dbReference>
<protein>
    <submittedName>
        <fullName evidence="1">Uncharacterized protein</fullName>
    </submittedName>
</protein>
<reference evidence="1 2" key="1">
    <citation type="journal article" date="2021" name="Elife">
        <title>Chloroplast acquisition without the gene transfer in kleptoplastic sea slugs, Plakobranchus ocellatus.</title>
        <authorList>
            <person name="Maeda T."/>
            <person name="Takahashi S."/>
            <person name="Yoshida T."/>
            <person name="Shimamura S."/>
            <person name="Takaki Y."/>
            <person name="Nagai Y."/>
            <person name="Toyoda A."/>
            <person name="Suzuki Y."/>
            <person name="Arimoto A."/>
            <person name="Ishii H."/>
            <person name="Satoh N."/>
            <person name="Nishiyama T."/>
            <person name="Hasebe M."/>
            <person name="Maruyama T."/>
            <person name="Minagawa J."/>
            <person name="Obokata J."/>
            <person name="Shigenobu S."/>
        </authorList>
    </citation>
    <scope>NUCLEOTIDE SEQUENCE [LARGE SCALE GENOMIC DNA]</scope>
</reference>
<name>A0AAV4DUR7_9GAST</name>
<organism evidence="1 2">
    <name type="scientific">Plakobranchus ocellatus</name>
    <dbReference type="NCBI Taxonomy" id="259542"/>
    <lineage>
        <taxon>Eukaryota</taxon>
        <taxon>Metazoa</taxon>
        <taxon>Spiralia</taxon>
        <taxon>Lophotrochozoa</taxon>
        <taxon>Mollusca</taxon>
        <taxon>Gastropoda</taxon>
        <taxon>Heterobranchia</taxon>
        <taxon>Euthyneura</taxon>
        <taxon>Panpulmonata</taxon>
        <taxon>Sacoglossa</taxon>
        <taxon>Placobranchoidea</taxon>
        <taxon>Plakobranchidae</taxon>
        <taxon>Plakobranchus</taxon>
    </lineage>
</organism>
<gene>
    <name evidence="1" type="ORF">PoB_007427200</name>
</gene>
<proteinExistence type="predicted"/>
<dbReference type="AlphaFoldDB" id="A0AAV4DUR7"/>
<comment type="caution">
    <text evidence="1">The sequence shown here is derived from an EMBL/GenBank/DDBJ whole genome shotgun (WGS) entry which is preliminary data.</text>
</comment>
<evidence type="ECO:0000313" key="1">
    <source>
        <dbReference type="EMBL" id="GFO47767.1"/>
    </source>
</evidence>
<dbReference type="Proteomes" id="UP000735302">
    <property type="component" value="Unassembled WGS sequence"/>
</dbReference>
<accession>A0AAV4DUR7</accession>
<evidence type="ECO:0000313" key="2">
    <source>
        <dbReference type="Proteomes" id="UP000735302"/>
    </source>
</evidence>
<keyword evidence="2" id="KW-1185">Reference proteome</keyword>